<reference evidence="2" key="1">
    <citation type="submission" date="2020-07" db="EMBL/GenBank/DDBJ databases">
        <title>Genome sequence and genetic diversity analysis of an under-domesticated orphan crop, white fonio (Digitaria exilis).</title>
        <authorList>
            <person name="Bennetzen J.L."/>
            <person name="Chen S."/>
            <person name="Ma X."/>
            <person name="Wang X."/>
            <person name="Yssel A.E.J."/>
            <person name="Chaluvadi S.R."/>
            <person name="Johnson M."/>
            <person name="Gangashetty P."/>
            <person name="Hamidou F."/>
            <person name="Sanogo M.D."/>
            <person name="Zwaenepoel A."/>
            <person name="Wallace J."/>
            <person name="Van De Peer Y."/>
            <person name="Van Deynze A."/>
        </authorList>
    </citation>
    <scope>NUCLEOTIDE SEQUENCE</scope>
    <source>
        <tissue evidence="2">Leaves</tissue>
    </source>
</reference>
<evidence type="ECO:0000256" key="1">
    <source>
        <dbReference type="SAM" id="MobiDB-lite"/>
    </source>
</evidence>
<dbReference type="EMBL" id="JACEFO010002122">
    <property type="protein sequence ID" value="KAF8680617.1"/>
    <property type="molecule type" value="Genomic_DNA"/>
</dbReference>
<accession>A0A835AX95</accession>
<feature type="compositionally biased region" description="Low complexity" evidence="1">
    <location>
        <begin position="170"/>
        <end position="181"/>
    </location>
</feature>
<protein>
    <submittedName>
        <fullName evidence="2">Uncharacterized protein</fullName>
    </submittedName>
</protein>
<name>A0A835AX95_9POAL</name>
<comment type="caution">
    <text evidence="2">The sequence shown here is derived from an EMBL/GenBank/DDBJ whole genome shotgun (WGS) entry which is preliminary data.</text>
</comment>
<feature type="compositionally biased region" description="Pro residues" evidence="1">
    <location>
        <begin position="157"/>
        <end position="169"/>
    </location>
</feature>
<dbReference type="AlphaFoldDB" id="A0A835AX95"/>
<keyword evidence="3" id="KW-1185">Reference proteome</keyword>
<feature type="region of interest" description="Disordered" evidence="1">
    <location>
        <begin position="95"/>
        <end position="182"/>
    </location>
</feature>
<evidence type="ECO:0000313" key="3">
    <source>
        <dbReference type="Proteomes" id="UP000636709"/>
    </source>
</evidence>
<proteinExistence type="predicted"/>
<evidence type="ECO:0000313" key="2">
    <source>
        <dbReference type="EMBL" id="KAF8680617.1"/>
    </source>
</evidence>
<gene>
    <name evidence="2" type="ORF">HU200_045719</name>
</gene>
<feature type="compositionally biased region" description="Polar residues" evidence="1">
    <location>
        <begin position="134"/>
        <end position="146"/>
    </location>
</feature>
<sequence>MDYLRRTNRKEQAPIPITNPLSLEMCVRSDQMWIGDNRTGRSPKCEQSPGALSRFRSIDFPHQLTTLQLGSGSAMGRPPSPPAAAFPFRLFSVGPAGTPGAREESGAPANLFKSSPPPRPPSSSSSVGGGVAATTFTRLPLQNKNRPGSPAEVTVEPPSPPPRPNPGRTPAPARAFPRAGRSVQRLDDEEFELGLGSVAQIPLQDSQGGVEELTIGEFQARAGRQEERGRPRVCAANGRTP</sequence>
<organism evidence="2 3">
    <name type="scientific">Digitaria exilis</name>
    <dbReference type="NCBI Taxonomy" id="1010633"/>
    <lineage>
        <taxon>Eukaryota</taxon>
        <taxon>Viridiplantae</taxon>
        <taxon>Streptophyta</taxon>
        <taxon>Embryophyta</taxon>
        <taxon>Tracheophyta</taxon>
        <taxon>Spermatophyta</taxon>
        <taxon>Magnoliopsida</taxon>
        <taxon>Liliopsida</taxon>
        <taxon>Poales</taxon>
        <taxon>Poaceae</taxon>
        <taxon>PACMAD clade</taxon>
        <taxon>Panicoideae</taxon>
        <taxon>Panicodae</taxon>
        <taxon>Paniceae</taxon>
        <taxon>Anthephorinae</taxon>
        <taxon>Digitaria</taxon>
    </lineage>
</organism>
<dbReference type="Proteomes" id="UP000636709">
    <property type="component" value="Unassembled WGS sequence"/>
</dbReference>
<feature type="region of interest" description="Disordered" evidence="1">
    <location>
        <begin position="219"/>
        <end position="241"/>
    </location>
</feature>